<dbReference type="OrthoDB" id="1082574at2"/>
<keyword evidence="1" id="KW-0808">Transferase</keyword>
<accession>A0A5C7GMV9</accession>
<organism evidence="6 7">
    <name type="scientific">Seonamhaeicola maritimus</name>
    <dbReference type="NCBI Taxonomy" id="2591822"/>
    <lineage>
        <taxon>Bacteria</taxon>
        <taxon>Pseudomonadati</taxon>
        <taxon>Bacteroidota</taxon>
        <taxon>Flavobacteriia</taxon>
        <taxon>Flavobacteriales</taxon>
        <taxon>Flavobacteriaceae</taxon>
    </lineage>
</organism>
<keyword evidence="2" id="KW-0548">Nucleotidyltransferase</keyword>
<evidence type="ECO:0000256" key="2">
    <source>
        <dbReference type="ARBA" id="ARBA00022695"/>
    </source>
</evidence>
<keyword evidence="4" id="KW-0051">Antiviral defense</keyword>
<proteinExistence type="predicted"/>
<dbReference type="EMBL" id="VRKQ01000008">
    <property type="protein sequence ID" value="TXG39584.1"/>
    <property type="molecule type" value="Genomic_DNA"/>
</dbReference>
<reference evidence="6 7" key="1">
    <citation type="submission" date="2019-08" db="EMBL/GenBank/DDBJ databases">
        <title>Seonamhaeicola sediminis sp. nov., isolated from marine sediment.</title>
        <authorList>
            <person name="Cao W.R."/>
        </authorList>
    </citation>
    <scope>NUCLEOTIDE SEQUENCE [LARGE SCALE GENOMIC DNA]</scope>
    <source>
        <strain evidence="6 7">1505</strain>
    </source>
</reference>
<comment type="caution">
    <text evidence="6">The sequence shown here is derived from an EMBL/GenBank/DDBJ whole genome shotgun (WGS) entry which is preliminary data.</text>
</comment>
<dbReference type="Pfam" id="PF26305">
    <property type="entry name" value="CD_NTase_C"/>
    <property type="match status" value="1"/>
</dbReference>
<dbReference type="RefSeq" id="WP_147767154.1">
    <property type="nucleotide sequence ID" value="NZ_VRKQ01000008.1"/>
</dbReference>
<gene>
    <name evidence="6" type="ORF">FUA22_06875</name>
</gene>
<evidence type="ECO:0000313" key="6">
    <source>
        <dbReference type="EMBL" id="TXG39584.1"/>
    </source>
</evidence>
<evidence type="ECO:0000256" key="4">
    <source>
        <dbReference type="ARBA" id="ARBA00023118"/>
    </source>
</evidence>
<dbReference type="InterPro" id="IPR058909">
    <property type="entry name" value="CD_NTase_C"/>
</dbReference>
<keyword evidence="7" id="KW-1185">Reference proteome</keyword>
<dbReference type="AlphaFoldDB" id="A0A5C7GMV9"/>
<evidence type="ECO:0000256" key="3">
    <source>
        <dbReference type="ARBA" id="ARBA00022741"/>
    </source>
</evidence>
<sequence>MSKNYKNLATRVRERLNPENISFQKALNEDLSTISYSDLLVYIRLAMNAVPPDYTAKSKEAGEMVKKHLSKELIDVVYKYQGSVMTDTHIKGASDIDLLVITSKYYRIAWGKLNNILNNFSLKQKYYQSQISKLEREAALGNYQGNALEDLRKLRLDSEIILQRIYQECDITKPKAIKIKNLNLNREVDTVIANWYDSVDSIINDRGDYRGVQIYNKDKHDRGEVSFPFLSISRINNRSSQTNGRLKKMIRFIKNLKEDSGHDIDLNSFEINAICYDINIDIYKDKSFFELVVVIYNQLKSLANDSTHADKLISVDGTETIFRGKPEKIEHLKLILSEVESIYIDLHLMKKAI</sequence>
<feature type="domain" description="cGAS/DncV-like nucleotidyltransferase C-terminal helical" evidence="5">
    <location>
        <begin position="235"/>
        <end position="338"/>
    </location>
</feature>
<evidence type="ECO:0000256" key="1">
    <source>
        <dbReference type="ARBA" id="ARBA00022679"/>
    </source>
</evidence>
<evidence type="ECO:0000259" key="5">
    <source>
        <dbReference type="Pfam" id="PF26305"/>
    </source>
</evidence>
<keyword evidence="3" id="KW-0547">Nucleotide-binding</keyword>
<name>A0A5C7GMV9_9FLAO</name>
<dbReference type="Proteomes" id="UP000321080">
    <property type="component" value="Unassembled WGS sequence"/>
</dbReference>
<protein>
    <recommendedName>
        <fullName evidence="5">cGAS/DncV-like nucleotidyltransferase C-terminal helical domain-containing protein</fullName>
    </recommendedName>
</protein>
<evidence type="ECO:0000313" key="7">
    <source>
        <dbReference type="Proteomes" id="UP000321080"/>
    </source>
</evidence>